<dbReference type="OrthoDB" id="5600582at2759"/>
<sequence>MSLEFQSLEYFAGDLDSPNQFTHNVVQNLVDRTGQPPAVRVGGDTQDRTYYHPSVLAVRLHPGSASVPNPNKCKYMWVLISSNEAMAIMNAFPGGKAGDVILERLEIGNEPDDYGYFEGSIDYAARWTEFAQNISQALNLSPGQGPHIQAGDYGGYSTNSTLTDLLKTNIVSGVTGARINTVAQHNYMGDGATGTIQILLDKALVRSMPGIFKPDIAYANSKGYNYILGVCNSFYNGGATNASNTGATAVWATDYSLQAASLNITRTYYHNNIATGYEHYYPSAYNIWEPVGNVIVGNITTAKPQIQPQYHAFLVVAEAIVRMVVINQEPWTFAGTGARPVTTVQLQGLNRKSATYKSLYVPYADVVDGMTWAGQNFTTDSGLPSGNVASQKVIGFDLQKTARTFSKPEQNLTIYRMDRHPPYPGRGGYDDRYKGYPPRPRGDSHRPHDGYRDPMYRDRDGGRGYPPYMRSPPRRPGDSGRPYRDHSPPPPSMRSRYRSRSPPPPLPPYRSPPPYRERSYYPPPPSGYRPPYHPRSSSPYNRRQNSAGSAVGSSRPYPGPGPQTMIPLPDSEHPPFRGPPGPPPPPPPSHHSSRPNSPGPYGGPPLSPHPRPRVSIAPIQEKEIRRHEEEARKLQAEELVTIGTMRKKTQDLMLAAWEVDKAEHQLELVQRQWEEGNLDSILEQPLSLTI</sequence>
<gene>
    <name evidence="3" type="ORF">INT43_002866</name>
</gene>
<comment type="caution">
    <text evidence="3">The sequence shown here is derived from an EMBL/GenBank/DDBJ whole genome shotgun (WGS) entry which is preliminary data.</text>
</comment>
<keyword evidence="4" id="KW-1185">Reference proteome</keyword>
<proteinExistence type="predicted"/>
<feature type="domain" description="Beta-glucuronidase C-terminal" evidence="2">
    <location>
        <begin position="316"/>
        <end position="387"/>
    </location>
</feature>
<dbReference type="PANTHER" id="PTHR36183">
    <property type="entry name" value="BETA-GLUCURONIDASE"/>
    <property type="match status" value="1"/>
</dbReference>
<evidence type="ECO:0000313" key="4">
    <source>
        <dbReference type="Proteomes" id="UP000654370"/>
    </source>
</evidence>
<feature type="compositionally biased region" description="Pro residues" evidence="1">
    <location>
        <begin position="597"/>
        <end position="609"/>
    </location>
</feature>
<evidence type="ECO:0000259" key="2">
    <source>
        <dbReference type="Pfam" id="PF16862"/>
    </source>
</evidence>
<dbReference type="SUPFAM" id="SSF51445">
    <property type="entry name" value="(Trans)glycosidases"/>
    <property type="match status" value="1"/>
</dbReference>
<dbReference type="PANTHER" id="PTHR36183:SF2">
    <property type="entry name" value="BETA-GLUCURONIDASE C-TERMINAL DOMAIN-CONTAINING PROTEIN"/>
    <property type="match status" value="1"/>
</dbReference>
<accession>A0A8H7UNN0</accession>
<organism evidence="3 4">
    <name type="scientific">Mortierella isabellina</name>
    <name type="common">Filamentous fungus</name>
    <name type="synonym">Umbelopsis isabellina</name>
    <dbReference type="NCBI Taxonomy" id="91625"/>
    <lineage>
        <taxon>Eukaryota</taxon>
        <taxon>Fungi</taxon>
        <taxon>Fungi incertae sedis</taxon>
        <taxon>Mucoromycota</taxon>
        <taxon>Mucoromycotina</taxon>
        <taxon>Umbelopsidomycetes</taxon>
        <taxon>Umbelopsidales</taxon>
        <taxon>Umbelopsidaceae</taxon>
        <taxon>Umbelopsis</taxon>
    </lineage>
</organism>
<feature type="compositionally biased region" description="Pro residues" evidence="1">
    <location>
        <begin position="576"/>
        <end position="589"/>
    </location>
</feature>
<feature type="compositionally biased region" description="Pro residues" evidence="1">
    <location>
        <begin position="501"/>
        <end position="514"/>
    </location>
</feature>
<dbReference type="Gene3D" id="3.20.20.80">
    <property type="entry name" value="Glycosidases"/>
    <property type="match status" value="1"/>
</dbReference>
<feature type="compositionally biased region" description="Basic and acidic residues" evidence="1">
    <location>
        <begin position="620"/>
        <end position="631"/>
    </location>
</feature>
<dbReference type="InterPro" id="IPR017853">
    <property type="entry name" value="GH"/>
</dbReference>
<protein>
    <recommendedName>
        <fullName evidence="2">Beta-glucuronidase C-terminal domain-containing protein</fullName>
    </recommendedName>
</protein>
<evidence type="ECO:0000313" key="3">
    <source>
        <dbReference type="EMBL" id="KAG2186428.1"/>
    </source>
</evidence>
<dbReference type="Pfam" id="PF16862">
    <property type="entry name" value="Glyco_hydro_79C"/>
    <property type="match status" value="1"/>
</dbReference>
<feature type="compositionally biased region" description="Low complexity" evidence="1">
    <location>
        <begin position="534"/>
        <end position="543"/>
    </location>
</feature>
<name>A0A8H7UNN0_MORIS</name>
<feature type="compositionally biased region" description="Pro residues" evidence="1">
    <location>
        <begin position="521"/>
        <end position="533"/>
    </location>
</feature>
<feature type="region of interest" description="Disordered" evidence="1">
    <location>
        <begin position="412"/>
        <end position="631"/>
    </location>
</feature>
<dbReference type="Proteomes" id="UP000654370">
    <property type="component" value="Unassembled WGS sequence"/>
</dbReference>
<dbReference type="EMBL" id="JAEPQZ010000001">
    <property type="protein sequence ID" value="KAG2186428.1"/>
    <property type="molecule type" value="Genomic_DNA"/>
</dbReference>
<dbReference type="AlphaFoldDB" id="A0A8H7UNN0"/>
<feature type="compositionally biased region" description="Basic and acidic residues" evidence="1">
    <location>
        <begin position="428"/>
        <end position="462"/>
    </location>
</feature>
<evidence type="ECO:0000256" key="1">
    <source>
        <dbReference type="SAM" id="MobiDB-lite"/>
    </source>
</evidence>
<feature type="compositionally biased region" description="Basic and acidic residues" evidence="1">
    <location>
        <begin position="475"/>
        <end position="487"/>
    </location>
</feature>
<dbReference type="InterPro" id="IPR052974">
    <property type="entry name" value="GH79_Enzymes"/>
</dbReference>
<dbReference type="InterPro" id="IPR031728">
    <property type="entry name" value="GlcAase_C"/>
</dbReference>
<reference evidence="3" key="1">
    <citation type="submission" date="2020-12" db="EMBL/GenBank/DDBJ databases">
        <title>Metabolic potential, ecology and presence of endohyphal bacteria is reflected in genomic diversity of Mucoromycotina.</title>
        <authorList>
            <person name="Muszewska A."/>
            <person name="Okrasinska A."/>
            <person name="Steczkiewicz K."/>
            <person name="Drgas O."/>
            <person name="Orlowska M."/>
            <person name="Perlinska-Lenart U."/>
            <person name="Aleksandrzak-Piekarczyk T."/>
            <person name="Szatraj K."/>
            <person name="Zielenkiewicz U."/>
            <person name="Pilsyk S."/>
            <person name="Malc E."/>
            <person name="Mieczkowski P."/>
            <person name="Kruszewska J.S."/>
            <person name="Biernat P."/>
            <person name="Pawlowska J."/>
        </authorList>
    </citation>
    <scope>NUCLEOTIDE SEQUENCE</scope>
    <source>
        <strain evidence="3">WA0000067209</strain>
    </source>
</reference>